<dbReference type="Proteomes" id="UP000232722">
    <property type="component" value="Unassembled WGS sequence"/>
</dbReference>
<evidence type="ECO:0000256" key="1">
    <source>
        <dbReference type="SAM" id="Phobius"/>
    </source>
</evidence>
<dbReference type="EMBL" id="CAGKOT010000002">
    <property type="protein sequence ID" value="CAB5309015.1"/>
    <property type="molecule type" value="Genomic_DNA"/>
</dbReference>
<feature type="transmembrane region" description="Helical" evidence="1">
    <location>
        <begin position="289"/>
        <end position="310"/>
    </location>
</feature>
<comment type="caution">
    <text evidence="3">The sequence shown here is derived from an EMBL/GenBank/DDBJ whole genome shotgun (WGS) entry which is preliminary data.</text>
</comment>
<dbReference type="VEuPathDB" id="FungiDB:RhiirFUN_008045"/>
<keyword evidence="1" id="KW-0812">Transmembrane</keyword>
<dbReference type="OrthoDB" id="432528at2759"/>
<dbReference type="AlphaFoldDB" id="A0A2I1E6G6"/>
<dbReference type="Proteomes" id="UP000684084">
    <property type="component" value="Unassembled WGS sequence"/>
</dbReference>
<dbReference type="VEuPathDB" id="FungiDB:FUN_009236"/>
<evidence type="ECO:0000313" key="4">
    <source>
        <dbReference type="EMBL" id="PKC75022.1"/>
    </source>
</evidence>
<keyword evidence="1" id="KW-1133">Transmembrane helix</keyword>
<reference evidence="4 5" key="4">
    <citation type="submission" date="2017-10" db="EMBL/GenBank/DDBJ databases">
        <title>Genome analyses suggest a sexual origin of heterokaryosis in a supposedly ancient asexual fungus.</title>
        <authorList>
            <person name="Corradi N."/>
            <person name="Sedzielewska K."/>
            <person name="Noel J."/>
            <person name="Charron P."/>
            <person name="Farinelli L."/>
            <person name="Marton T."/>
            <person name="Kruger M."/>
            <person name="Pelin A."/>
            <person name="Brachmann A."/>
            <person name="Corradi N."/>
        </authorList>
    </citation>
    <scope>NUCLEOTIDE SEQUENCE [LARGE SCALE GENOMIC DNA]</scope>
    <source>
        <strain evidence="4 5">A1</strain>
    </source>
</reference>
<keyword evidence="1" id="KW-0472">Membrane</keyword>
<dbReference type="EMBL" id="LLXJ01001515">
    <property type="protein sequence ID" value="PKC01802.1"/>
    <property type="molecule type" value="Genomic_DNA"/>
</dbReference>
<dbReference type="EMBL" id="LLXH01000034">
    <property type="protein sequence ID" value="PKC75022.1"/>
    <property type="molecule type" value="Genomic_DNA"/>
</dbReference>
<gene>
    <name evidence="2" type="ORF">CHRIB12_LOCUS1383</name>
    <name evidence="4" type="ORF">RhiirA1_449322</name>
    <name evidence="3" type="ORF">RhiirA5_426152</name>
</gene>
<evidence type="ECO:0000313" key="6">
    <source>
        <dbReference type="Proteomes" id="UP000232722"/>
    </source>
</evidence>
<reference evidence="2" key="5">
    <citation type="submission" date="2020-05" db="EMBL/GenBank/DDBJ databases">
        <authorList>
            <person name="Rincon C."/>
            <person name="Sanders R I."/>
            <person name="Robbins C."/>
            <person name="Chaturvedi A."/>
        </authorList>
    </citation>
    <scope>NUCLEOTIDE SEQUENCE</scope>
    <source>
        <strain evidence="2">CHB12</strain>
    </source>
</reference>
<evidence type="ECO:0000313" key="2">
    <source>
        <dbReference type="EMBL" id="CAB5309015.1"/>
    </source>
</evidence>
<name>A0A2I1E6G6_9GLOM</name>
<accession>A0A2I1E6G6</accession>
<sequence>MFLLESCHFRKTEPKFFNILRLLIAVVFSCVLVYYGWNSLSEFVSEINIKNFKTISYPEFEICPKTLSNYNNNSSLKISVYKLYRLGSQMYIPNNYSFYDEDNDDKTMSKFYPNMLNDLYNNSIIPKSTEFFTNVTNDNRCMKFTPNNEYFDPINAYDDKRTLNIFYKKLLFVIDLDNSTIYDYFEISFESFTKVRETNNKVYLNSNQYFITPGRYHVYDFYYKSTKYYSSDLTGFLGFDTDKDGMDIVIEEKILAQAPNAFTALELSHRYNFIVDDDIMKFKNDVKKLIENFGGFYSVISGIFVLLFGASKLSPWGICQTHLLSCWPLRRRFKKYLANRYVSRAGIPLVEDPRKLPSDSKIEDRVAVLEILLKEYYIDSDYLNELGKTRKKYEKHLNIRNEDLELLGDRNDDDYNDDNNIV</sequence>
<reference evidence="3 6" key="1">
    <citation type="submission" date="2016-04" db="EMBL/GenBank/DDBJ databases">
        <title>Genome analyses suggest a sexual origin of heterokaryosis in a supposedly ancient asexual fungus.</title>
        <authorList>
            <person name="Ropars J."/>
            <person name="Sedzielewska K."/>
            <person name="Noel J."/>
            <person name="Charron P."/>
            <person name="Farinelli L."/>
            <person name="Marton T."/>
            <person name="Kruger M."/>
            <person name="Pelin A."/>
            <person name="Brachmann A."/>
            <person name="Corradi N."/>
        </authorList>
    </citation>
    <scope>NUCLEOTIDE SEQUENCE [LARGE SCALE GENOMIC DNA]</scope>
    <source>
        <strain evidence="3 6">A5</strain>
    </source>
</reference>
<dbReference type="Proteomes" id="UP000232688">
    <property type="component" value="Unassembled WGS sequence"/>
</dbReference>
<reference evidence="4 5" key="3">
    <citation type="submission" date="2017-10" db="EMBL/GenBank/DDBJ databases">
        <title>Extensive intraspecific genome diversity in a model arbuscular mycorrhizal fungus.</title>
        <authorList>
            <person name="Chen E.C.H."/>
            <person name="Morin E."/>
            <person name="Baudet D."/>
            <person name="Noel J."/>
            <person name="Ndikumana S."/>
            <person name="Charron P."/>
            <person name="St-Onge C."/>
            <person name="Giorgi J."/>
            <person name="Grigoriev I.V."/>
            <person name="Roux C."/>
            <person name="Martin F.M."/>
            <person name="Corradi N."/>
        </authorList>
    </citation>
    <scope>NUCLEOTIDE SEQUENCE [LARGE SCALE GENOMIC DNA]</scope>
    <source>
        <strain evidence="4 5">A1</strain>
    </source>
</reference>
<dbReference type="VEuPathDB" id="FungiDB:RhiirA1_449322"/>
<reference evidence="3 6" key="2">
    <citation type="submission" date="2017-09" db="EMBL/GenBank/DDBJ databases">
        <title>Extensive intraspecific genome diversity in a model arbuscular mycorrhizal fungus.</title>
        <authorList>
            <person name="Chen E.C."/>
            <person name="Morin E."/>
            <person name="Beaudet D."/>
            <person name="Noel J."/>
            <person name="Ndikumana S."/>
            <person name="Charron P."/>
            <person name="St-Onge C."/>
            <person name="Giorgi J."/>
            <person name="Grigoriev I.V."/>
            <person name="Roux C."/>
            <person name="Martin F.M."/>
            <person name="Corradi N."/>
        </authorList>
    </citation>
    <scope>NUCLEOTIDE SEQUENCE [LARGE SCALE GENOMIC DNA]</scope>
    <source>
        <strain evidence="3 6">A5</strain>
    </source>
</reference>
<proteinExistence type="predicted"/>
<evidence type="ECO:0000313" key="3">
    <source>
        <dbReference type="EMBL" id="PKC01802.1"/>
    </source>
</evidence>
<evidence type="ECO:0000313" key="5">
    <source>
        <dbReference type="Proteomes" id="UP000232688"/>
    </source>
</evidence>
<organism evidence="3 6">
    <name type="scientific">Rhizophagus irregularis</name>
    <dbReference type="NCBI Taxonomy" id="588596"/>
    <lineage>
        <taxon>Eukaryota</taxon>
        <taxon>Fungi</taxon>
        <taxon>Fungi incertae sedis</taxon>
        <taxon>Mucoromycota</taxon>
        <taxon>Glomeromycotina</taxon>
        <taxon>Glomeromycetes</taxon>
        <taxon>Glomerales</taxon>
        <taxon>Glomeraceae</taxon>
        <taxon>Rhizophagus</taxon>
    </lineage>
</organism>
<protein>
    <submittedName>
        <fullName evidence="3">Uncharacterized protein</fullName>
    </submittedName>
</protein>
<feature type="transmembrane region" description="Helical" evidence="1">
    <location>
        <begin position="19"/>
        <end position="37"/>
    </location>
</feature>